<keyword evidence="1" id="KW-0805">Transcription regulation</keyword>
<dbReference type="NCBIfam" id="NF033788">
    <property type="entry name" value="HTH_metalloreg"/>
    <property type="match status" value="1"/>
</dbReference>
<dbReference type="InterPro" id="IPR051011">
    <property type="entry name" value="Metal_resp_trans_reg"/>
</dbReference>
<sequence>MDIEAAASQLEALGNQTRLQLYRVLVRAGRNGLPVAQVQERLGIPASTLSHHLQRLIRNGLVSQERQATTLICRAVYPAMDALLGFLSEECCIEEGCSSSGKAA</sequence>
<name>A0ABU3SEL2_9HYPH</name>
<reference evidence="5 6" key="1">
    <citation type="submission" date="2023-09" db="EMBL/GenBank/DDBJ databases">
        <title>Whole genome shotgun sequencing (WGS) of Bosea sp. ZW T0_25, isolated from stored onions (Allium cepa).</title>
        <authorList>
            <person name="Stoll D.A."/>
            <person name="Huch M."/>
        </authorList>
    </citation>
    <scope>NUCLEOTIDE SEQUENCE [LARGE SCALE GENOMIC DNA]</scope>
    <source>
        <strain evidence="5 6">ZW T0_25</strain>
    </source>
</reference>
<dbReference type="Pfam" id="PF12840">
    <property type="entry name" value="HTH_20"/>
    <property type="match status" value="1"/>
</dbReference>
<dbReference type="InterPro" id="IPR036390">
    <property type="entry name" value="WH_DNA-bd_sf"/>
</dbReference>
<feature type="domain" description="HTH arsR-type" evidence="4">
    <location>
        <begin position="1"/>
        <end position="95"/>
    </location>
</feature>
<dbReference type="CDD" id="cd00090">
    <property type="entry name" value="HTH_ARSR"/>
    <property type="match status" value="1"/>
</dbReference>
<dbReference type="EMBL" id="JAWDID010000062">
    <property type="protein sequence ID" value="MDU0343235.1"/>
    <property type="molecule type" value="Genomic_DNA"/>
</dbReference>
<dbReference type="PROSITE" id="PS50987">
    <property type="entry name" value="HTH_ARSR_2"/>
    <property type="match status" value="1"/>
</dbReference>
<evidence type="ECO:0000256" key="3">
    <source>
        <dbReference type="ARBA" id="ARBA00023163"/>
    </source>
</evidence>
<protein>
    <submittedName>
        <fullName evidence="5">Metalloregulator ArsR/SmtB family transcription factor</fullName>
    </submittedName>
</protein>
<evidence type="ECO:0000313" key="6">
    <source>
        <dbReference type="Proteomes" id="UP001254257"/>
    </source>
</evidence>
<dbReference type="PANTHER" id="PTHR43132">
    <property type="entry name" value="ARSENICAL RESISTANCE OPERON REPRESSOR ARSR-RELATED"/>
    <property type="match status" value="1"/>
</dbReference>
<comment type="caution">
    <text evidence="5">The sequence shown here is derived from an EMBL/GenBank/DDBJ whole genome shotgun (WGS) entry which is preliminary data.</text>
</comment>
<gene>
    <name evidence="5" type="ORF">RKE40_25350</name>
</gene>
<keyword evidence="6" id="KW-1185">Reference proteome</keyword>
<dbReference type="InterPro" id="IPR036388">
    <property type="entry name" value="WH-like_DNA-bd_sf"/>
</dbReference>
<dbReference type="Gene3D" id="1.10.10.10">
    <property type="entry name" value="Winged helix-like DNA-binding domain superfamily/Winged helix DNA-binding domain"/>
    <property type="match status" value="1"/>
</dbReference>
<evidence type="ECO:0000256" key="1">
    <source>
        <dbReference type="ARBA" id="ARBA00023015"/>
    </source>
</evidence>
<accession>A0ABU3SEL2</accession>
<evidence type="ECO:0000313" key="5">
    <source>
        <dbReference type="EMBL" id="MDU0343235.1"/>
    </source>
</evidence>
<dbReference type="InterPro" id="IPR001845">
    <property type="entry name" value="HTH_ArsR_DNA-bd_dom"/>
</dbReference>
<keyword evidence="2" id="KW-0238">DNA-binding</keyword>
<dbReference type="RefSeq" id="WP_316020973.1">
    <property type="nucleotide sequence ID" value="NZ_JAWDID010000062.1"/>
</dbReference>
<evidence type="ECO:0000259" key="4">
    <source>
        <dbReference type="PROSITE" id="PS50987"/>
    </source>
</evidence>
<dbReference type="SUPFAM" id="SSF46785">
    <property type="entry name" value="Winged helix' DNA-binding domain"/>
    <property type="match status" value="1"/>
</dbReference>
<dbReference type="Proteomes" id="UP001254257">
    <property type="component" value="Unassembled WGS sequence"/>
</dbReference>
<dbReference type="SMART" id="SM00418">
    <property type="entry name" value="HTH_ARSR"/>
    <property type="match status" value="1"/>
</dbReference>
<proteinExistence type="predicted"/>
<organism evidence="5 6">
    <name type="scientific">Bosea rubneri</name>
    <dbReference type="NCBI Taxonomy" id="3075434"/>
    <lineage>
        <taxon>Bacteria</taxon>
        <taxon>Pseudomonadati</taxon>
        <taxon>Pseudomonadota</taxon>
        <taxon>Alphaproteobacteria</taxon>
        <taxon>Hyphomicrobiales</taxon>
        <taxon>Boseaceae</taxon>
        <taxon>Bosea</taxon>
    </lineage>
</organism>
<dbReference type="PANTHER" id="PTHR43132:SF2">
    <property type="entry name" value="ARSENICAL RESISTANCE OPERON REPRESSOR ARSR-RELATED"/>
    <property type="match status" value="1"/>
</dbReference>
<evidence type="ECO:0000256" key="2">
    <source>
        <dbReference type="ARBA" id="ARBA00023125"/>
    </source>
</evidence>
<dbReference type="InterPro" id="IPR011991">
    <property type="entry name" value="ArsR-like_HTH"/>
</dbReference>
<keyword evidence="3" id="KW-0804">Transcription</keyword>